<evidence type="ECO:0000313" key="1">
    <source>
        <dbReference type="EMBL" id="MBS2961889.1"/>
    </source>
</evidence>
<evidence type="ECO:0008006" key="3">
    <source>
        <dbReference type="Google" id="ProtNLM"/>
    </source>
</evidence>
<dbReference type="InterPro" id="IPR050179">
    <property type="entry name" value="Trans_hexapeptide_repeat"/>
</dbReference>
<evidence type="ECO:0000313" key="2">
    <source>
        <dbReference type="Proteomes" id="UP000677913"/>
    </source>
</evidence>
<sequence>MTGLTLIGAGKFALEITRYVEDAFAARGGLRVERYLSVPGEQVQVPAGRCAELDTCDLPAGTPVVLAVADPATRREIIDRHIVGRGLLAENVVHPSSRVDPAQLTGPGNVIGPHCYLGVNVSLGGFNVINYHCTVGNHSHLGSNNFLSPNFHCGNSVAVGDDNFFGLGCTLVPEVVIGSSSRFQAGITVFEDAPSGHTYLLPNRIKALPISPASR</sequence>
<dbReference type="PANTHER" id="PTHR43300:SF7">
    <property type="entry name" value="UDP-N-ACETYLBACILLOSAMINE N-ACETYLTRANSFERASE"/>
    <property type="match status" value="1"/>
</dbReference>
<gene>
    <name evidence="1" type="ORF">KGA66_02435</name>
</gene>
<comment type="caution">
    <text evidence="1">The sequence shown here is derived from an EMBL/GenBank/DDBJ whole genome shotgun (WGS) entry which is preliminary data.</text>
</comment>
<protein>
    <recommendedName>
        <fullName evidence="3">Acetyltransferase</fullName>
    </recommendedName>
</protein>
<dbReference type="InterPro" id="IPR011004">
    <property type="entry name" value="Trimer_LpxA-like_sf"/>
</dbReference>
<reference evidence="1" key="1">
    <citation type="submission" date="2021-04" db="EMBL/GenBank/DDBJ databases">
        <title>Genome based classification of Actinospica acidithermotolerans sp. nov., an actinobacterium isolated from an Indonesian hot spring.</title>
        <authorList>
            <person name="Kusuma A.B."/>
            <person name="Putra K.E."/>
            <person name="Nafisah S."/>
            <person name="Loh J."/>
            <person name="Nouioui I."/>
            <person name="Goodfellow M."/>
        </authorList>
    </citation>
    <scope>NUCLEOTIDE SEQUENCE</scope>
    <source>
        <strain evidence="1">DSM 45618</strain>
    </source>
</reference>
<dbReference type="AlphaFoldDB" id="A0A8J7WLC0"/>
<accession>A0A8J7WLC0</accession>
<dbReference type="PANTHER" id="PTHR43300">
    <property type="entry name" value="ACETYLTRANSFERASE"/>
    <property type="match status" value="1"/>
</dbReference>
<dbReference type="EMBL" id="JAGSXH010000005">
    <property type="protein sequence ID" value="MBS2961889.1"/>
    <property type="molecule type" value="Genomic_DNA"/>
</dbReference>
<dbReference type="Proteomes" id="UP000677913">
    <property type="component" value="Unassembled WGS sequence"/>
</dbReference>
<dbReference type="SUPFAM" id="SSF51161">
    <property type="entry name" value="Trimeric LpxA-like enzymes"/>
    <property type="match status" value="1"/>
</dbReference>
<organism evidence="1 2">
    <name type="scientific">Actinocrinis puniceicyclus</name>
    <dbReference type="NCBI Taxonomy" id="977794"/>
    <lineage>
        <taxon>Bacteria</taxon>
        <taxon>Bacillati</taxon>
        <taxon>Actinomycetota</taxon>
        <taxon>Actinomycetes</taxon>
        <taxon>Catenulisporales</taxon>
        <taxon>Actinospicaceae</taxon>
        <taxon>Actinocrinis</taxon>
    </lineage>
</organism>
<proteinExistence type="predicted"/>
<keyword evidence="2" id="KW-1185">Reference proteome</keyword>
<dbReference type="RefSeq" id="WP_211463995.1">
    <property type="nucleotide sequence ID" value="NZ_JAGSXH010000005.1"/>
</dbReference>
<name>A0A8J7WLC0_9ACTN</name>
<dbReference type="Gene3D" id="2.160.10.10">
    <property type="entry name" value="Hexapeptide repeat proteins"/>
    <property type="match status" value="1"/>
</dbReference>